<dbReference type="InterPro" id="IPR032675">
    <property type="entry name" value="LRR_dom_sf"/>
</dbReference>
<accession>A0A1B7N0M3</accession>
<proteinExistence type="predicted"/>
<sequence length="572" mass="63476">MHHALLIPDILDRIFAFANVDNERTRTFSALARTCSALSEVSLDALWSELESLYPLVSCIYKTNMKLFNEHTTGADDDAELDMSVFHKYAYRVRKLFLFGLHDAAVVEDLGMFQALQVPSPLLPNLTDLVWNDELGLSLVWPLLNPRLRSLQIPISHWITGSTPLLLSKIRGLCPELRSLTLRISFGLVQGGPGEQALAGNCLSRVICSWKKLEELDYSPLGCEGITSLCALSSLKVLRLHIDDSFLGLPANSLSFPSLRSVHVKAQNLGSIFPLLQAMKTFPKSIRIDLPIGLFGNVNYGLETVELILSLISQHEIERFSMSFPGNPNPVNVSEMLRPLFRCCNLRALQVAVMSQFTLLDDDLCTIASAWPQLEELELFDLPPPCRVPFPSQLADGQDFPPVPEFELLPVPQPLPVPQFPPVPQPLPVPQPVHPYSLISAEVSYPELIYSWFPHARRTAEITFHGFITLLRLCPNLRFFNLAIDATKLDGLQGDKPGGGVCNRLIKHVNFIDSPIGDPEAVACILLDILPELKTVLGSHTPPYTQLLPAGWIQVQQRILAARETTGAELAT</sequence>
<reference evidence="1 2" key="1">
    <citation type="submission" date="2016-06" db="EMBL/GenBank/DDBJ databases">
        <title>Comparative genomics of the ectomycorrhizal sister species Rhizopogon vinicolor and Rhizopogon vesiculosus (Basidiomycota: Boletales) reveals a divergence of the mating type B locus.</title>
        <authorList>
            <consortium name="DOE Joint Genome Institute"/>
            <person name="Mujic A.B."/>
            <person name="Kuo A."/>
            <person name="Tritt A."/>
            <person name="Lipzen A."/>
            <person name="Chen C."/>
            <person name="Johnson J."/>
            <person name="Sharma A."/>
            <person name="Barry K."/>
            <person name="Grigoriev I.V."/>
            <person name="Spatafora J.W."/>
        </authorList>
    </citation>
    <scope>NUCLEOTIDE SEQUENCE [LARGE SCALE GENOMIC DNA]</scope>
    <source>
        <strain evidence="1 2">AM-OR11-026</strain>
    </source>
</reference>
<dbReference type="EMBL" id="KV448297">
    <property type="protein sequence ID" value="OAX38397.1"/>
    <property type="molecule type" value="Genomic_DNA"/>
</dbReference>
<dbReference type="OrthoDB" id="3543113at2759"/>
<dbReference type="STRING" id="1314800.A0A1B7N0M3"/>
<name>A0A1B7N0M3_9AGAM</name>
<protein>
    <recommendedName>
        <fullName evidence="3">F-box domain-containing protein</fullName>
    </recommendedName>
</protein>
<dbReference type="InParanoid" id="A0A1B7N0M3"/>
<dbReference type="AlphaFoldDB" id="A0A1B7N0M3"/>
<dbReference type="SUPFAM" id="SSF52047">
    <property type="entry name" value="RNI-like"/>
    <property type="match status" value="1"/>
</dbReference>
<gene>
    <name evidence="1" type="ORF">K503DRAFT_770511</name>
</gene>
<evidence type="ECO:0008006" key="3">
    <source>
        <dbReference type="Google" id="ProtNLM"/>
    </source>
</evidence>
<evidence type="ECO:0000313" key="1">
    <source>
        <dbReference type="EMBL" id="OAX38397.1"/>
    </source>
</evidence>
<dbReference type="Gene3D" id="3.80.10.10">
    <property type="entry name" value="Ribonuclease Inhibitor"/>
    <property type="match status" value="1"/>
</dbReference>
<organism evidence="1 2">
    <name type="scientific">Rhizopogon vinicolor AM-OR11-026</name>
    <dbReference type="NCBI Taxonomy" id="1314800"/>
    <lineage>
        <taxon>Eukaryota</taxon>
        <taxon>Fungi</taxon>
        <taxon>Dikarya</taxon>
        <taxon>Basidiomycota</taxon>
        <taxon>Agaricomycotina</taxon>
        <taxon>Agaricomycetes</taxon>
        <taxon>Agaricomycetidae</taxon>
        <taxon>Boletales</taxon>
        <taxon>Suillineae</taxon>
        <taxon>Rhizopogonaceae</taxon>
        <taxon>Rhizopogon</taxon>
    </lineage>
</organism>
<dbReference type="Proteomes" id="UP000092154">
    <property type="component" value="Unassembled WGS sequence"/>
</dbReference>
<keyword evidence="2" id="KW-1185">Reference proteome</keyword>
<evidence type="ECO:0000313" key="2">
    <source>
        <dbReference type="Proteomes" id="UP000092154"/>
    </source>
</evidence>